<feature type="chain" id="PRO_5011780519" evidence="5">
    <location>
        <begin position="32"/>
        <end position="245"/>
    </location>
</feature>
<dbReference type="InterPro" id="IPR000675">
    <property type="entry name" value="Cutinase/axe"/>
</dbReference>
<keyword evidence="4" id="KW-1015">Disulfide bond</keyword>
<dbReference type="EMBL" id="FMUB01000007">
    <property type="protein sequence ID" value="SCX24116.1"/>
    <property type="molecule type" value="Genomic_DNA"/>
</dbReference>
<evidence type="ECO:0000256" key="2">
    <source>
        <dbReference type="ARBA" id="ARBA00022487"/>
    </source>
</evidence>
<evidence type="ECO:0000256" key="5">
    <source>
        <dbReference type="SAM" id="SignalP"/>
    </source>
</evidence>
<comment type="similarity">
    <text evidence="1">Belongs to the cutinase family.</text>
</comment>
<dbReference type="GO" id="GO:0052689">
    <property type="term" value="F:carboxylic ester hydrolase activity"/>
    <property type="evidence" value="ECO:0007669"/>
    <property type="project" value="UniProtKB-KW"/>
</dbReference>
<dbReference type="PANTHER" id="PTHR33630">
    <property type="entry name" value="CUTINASE RV1984C-RELATED-RELATED"/>
    <property type="match status" value="1"/>
</dbReference>
<dbReference type="AlphaFoldDB" id="A0A1G4WJE9"/>
<accession>A0A1G4WJE9</accession>
<dbReference type="Pfam" id="PF01083">
    <property type="entry name" value="Cutinase"/>
    <property type="match status" value="1"/>
</dbReference>
<keyword evidence="5" id="KW-0732">Signal</keyword>
<dbReference type="Gene3D" id="3.40.50.1820">
    <property type="entry name" value="alpha/beta hydrolase"/>
    <property type="match status" value="1"/>
</dbReference>
<feature type="signal peptide" evidence="5">
    <location>
        <begin position="1"/>
        <end position="31"/>
    </location>
</feature>
<keyword evidence="3" id="KW-0378">Hydrolase</keyword>
<reference evidence="7" key="1">
    <citation type="submission" date="2016-10" db="EMBL/GenBank/DDBJ databases">
        <authorList>
            <person name="Varghese N."/>
            <person name="Submissions S."/>
        </authorList>
    </citation>
    <scope>NUCLEOTIDE SEQUENCE [LARGE SCALE GENOMIC DNA]</scope>
    <source>
        <strain evidence="7">UNC267MFSha1.1M11</strain>
    </source>
</reference>
<dbReference type="STRING" id="1502745.SAMN02799620_03595"/>
<evidence type="ECO:0000256" key="3">
    <source>
        <dbReference type="ARBA" id="ARBA00022801"/>
    </source>
</evidence>
<dbReference type="Proteomes" id="UP000199707">
    <property type="component" value="Unassembled WGS sequence"/>
</dbReference>
<dbReference type="PANTHER" id="PTHR33630:SF9">
    <property type="entry name" value="CUTINASE 4"/>
    <property type="match status" value="1"/>
</dbReference>
<dbReference type="SUPFAM" id="SSF53474">
    <property type="entry name" value="alpha/beta-Hydrolases"/>
    <property type="match status" value="1"/>
</dbReference>
<organism evidence="6 7">
    <name type="scientific">Mycolicibacterium fluoranthenivorans</name>
    <dbReference type="NCBI Taxonomy" id="258505"/>
    <lineage>
        <taxon>Bacteria</taxon>
        <taxon>Bacillati</taxon>
        <taxon>Actinomycetota</taxon>
        <taxon>Actinomycetes</taxon>
        <taxon>Mycobacteriales</taxon>
        <taxon>Mycobacteriaceae</taxon>
        <taxon>Mycolicibacterium</taxon>
    </lineage>
</organism>
<keyword evidence="2" id="KW-0719">Serine esterase</keyword>
<dbReference type="InterPro" id="IPR029058">
    <property type="entry name" value="AB_hydrolase_fold"/>
</dbReference>
<sequence length="245" mass="24182">MKNRIDHWLGAAAAAVCAAAGSLAGAGQAVADPAGACPDVQVVFARGTFEPAGIGGTGGAFVDSLRAKTPGKSVDVYAVNYPASLDFSTAADGVIDASNKVKATASACPDTKIVLGGFSQGAAVAAYITADAVPAGFALPSGLTGPMPASVADHVAAVALFGKPSSGFLQMIYTGAPPITVGSRYAGKTDDLCIPEDPVCSPTGHDQGAHGSYAASGLTDQAADYVVSRLGGRTAAQPIDQAGQR</sequence>
<evidence type="ECO:0000256" key="1">
    <source>
        <dbReference type="ARBA" id="ARBA00007534"/>
    </source>
</evidence>
<gene>
    <name evidence="6" type="ORF">SAMN02799620_03595</name>
</gene>
<name>A0A1G4WJE9_9MYCO</name>
<dbReference type="SMART" id="SM01110">
    <property type="entry name" value="Cutinase"/>
    <property type="match status" value="1"/>
</dbReference>
<evidence type="ECO:0000313" key="7">
    <source>
        <dbReference type="Proteomes" id="UP000199707"/>
    </source>
</evidence>
<protein>
    <submittedName>
        <fullName evidence="6">Cutinase</fullName>
    </submittedName>
</protein>
<evidence type="ECO:0000313" key="6">
    <source>
        <dbReference type="EMBL" id="SCX24116.1"/>
    </source>
</evidence>
<evidence type="ECO:0000256" key="4">
    <source>
        <dbReference type="ARBA" id="ARBA00023157"/>
    </source>
</evidence>
<proteinExistence type="inferred from homology"/>